<keyword evidence="1" id="KW-0812">Transmembrane</keyword>
<keyword evidence="1" id="KW-1133">Transmembrane helix</keyword>
<reference evidence="2 3" key="1">
    <citation type="journal article" date="2019" name="Environ. Microbiol.">
        <title>At the nexus of three kingdoms: the genome of the mycorrhizal fungus Gigaspora margarita provides insights into plant, endobacterial and fungal interactions.</title>
        <authorList>
            <person name="Venice F."/>
            <person name="Ghignone S."/>
            <person name="Salvioli di Fossalunga A."/>
            <person name="Amselem J."/>
            <person name="Novero M."/>
            <person name="Xianan X."/>
            <person name="Sedzielewska Toro K."/>
            <person name="Morin E."/>
            <person name="Lipzen A."/>
            <person name="Grigoriev I.V."/>
            <person name="Henrissat B."/>
            <person name="Martin F.M."/>
            <person name="Bonfante P."/>
        </authorList>
    </citation>
    <scope>NUCLEOTIDE SEQUENCE [LARGE SCALE GENOMIC DNA]</scope>
    <source>
        <strain evidence="2 3">BEG34</strain>
    </source>
</reference>
<evidence type="ECO:0000313" key="3">
    <source>
        <dbReference type="Proteomes" id="UP000439903"/>
    </source>
</evidence>
<feature type="transmembrane region" description="Helical" evidence="1">
    <location>
        <begin position="50"/>
        <end position="70"/>
    </location>
</feature>
<comment type="caution">
    <text evidence="2">The sequence shown here is derived from an EMBL/GenBank/DDBJ whole genome shotgun (WGS) entry which is preliminary data.</text>
</comment>
<evidence type="ECO:0000313" key="2">
    <source>
        <dbReference type="EMBL" id="KAF0459952.1"/>
    </source>
</evidence>
<accession>A0A8H4A9W7</accession>
<name>A0A8H4A9W7_GIGMA</name>
<dbReference type="Proteomes" id="UP000439903">
    <property type="component" value="Unassembled WGS sequence"/>
</dbReference>
<protein>
    <submittedName>
        <fullName evidence="2">Uncharacterized protein</fullName>
    </submittedName>
</protein>
<organism evidence="2 3">
    <name type="scientific">Gigaspora margarita</name>
    <dbReference type="NCBI Taxonomy" id="4874"/>
    <lineage>
        <taxon>Eukaryota</taxon>
        <taxon>Fungi</taxon>
        <taxon>Fungi incertae sedis</taxon>
        <taxon>Mucoromycota</taxon>
        <taxon>Glomeromycotina</taxon>
        <taxon>Glomeromycetes</taxon>
        <taxon>Diversisporales</taxon>
        <taxon>Gigasporaceae</taxon>
        <taxon>Gigaspora</taxon>
    </lineage>
</organism>
<evidence type="ECO:0000256" key="1">
    <source>
        <dbReference type="SAM" id="Phobius"/>
    </source>
</evidence>
<proteinExistence type="predicted"/>
<dbReference type="AlphaFoldDB" id="A0A8H4A9W7"/>
<keyword evidence="1" id="KW-0472">Membrane</keyword>
<sequence>MNCAKEIGKVSAAEIRSANRMHNSGQCRIERNKYKKLFIHRILTDFANGIRLRLFVLNLVDFMIICWWWMVKKCMENIKQINSGSMTKLKDDISIMTNKEIKKDICKFCKCEILAKNNDITCK</sequence>
<keyword evidence="3" id="KW-1185">Reference proteome</keyword>
<dbReference type="EMBL" id="WTPW01001050">
    <property type="protein sequence ID" value="KAF0459952.1"/>
    <property type="molecule type" value="Genomic_DNA"/>
</dbReference>
<gene>
    <name evidence="2" type="ORF">F8M41_000648</name>
</gene>